<geneLocation type="plasmid" evidence="1 2">
    <name>pRIVM_C010761_3</name>
</geneLocation>
<proteinExistence type="predicted"/>
<organism evidence="1 2">
    <name type="scientific">Acinetobacter ursingii</name>
    <dbReference type="NCBI Taxonomy" id="108980"/>
    <lineage>
        <taxon>Bacteria</taxon>
        <taxon>Pseudomonadati</taxon>
        <taxon>Pseudomonadota</taxon>
        <taxon>Gammaproteobacteria</taxon>
        <taxon>Moraxellales</taxon>
        <taxon>Moraxellaceae</taxon>
        <taxon>Acinetobacter</taxon>
    </lineage>
</organism>
<dbReference type="InterPro" id="IPR058915">
    <property type="entry name" value="AcrVA2-like"/>
</dbReference>
<dbReference type="AlphaFoldDB" id="A0AA46PIZ6"/>
<gene>
    <name evidence="1" type="ORF">LSO58_18705</name>
</gene>
<name>A0AA46PIZ6_9GAMM</name>
<dbReference type="Proteomes" id="UP001164081">
    <property type="component" value="Plasmid pRIVM_C010761_3"/>
</dbReference>
<reference evidence="1" key="1">
    <citation type="journal article" date="2022" name="J Glob Antimicrob Resist">
        <title>Comparative analysis of IMP-4- and OXA-58-containing plasmids of three carbapenemase-producing Acinetobacter ursingii strains in the Netherlands.</title>
        <authorList>
            <person name="Hendrickx A.P.A."/>
            <person name="Schade R.P."/>
            <person name="Landman F."/>
            <person name="Bosch T."/>
            <person name="Schouls L.M."/>
            <person name="van Dijk K."/>
        </authorList>
    </citation>
    <scope>NUCLEOTIDE SEQUENCE</scope>
    <source>
        <strain evidence="1">RIVM_C010761</strain>
    </source>
</reference>
<dbReference type="Pfam" id="PF26125">
    <property type="entry name" value="AcrVA2-like"/>
    <property type="match status" value="1"/>
</dbReference>
<evidence type="ECO:0000313" key="2">
    <source>
        <dbReference type="Proteomes" id="UP001164081"/>
    </source>
</evidence>
<keyword evidence="1" id="KW-0614">Plasmid</keyword>
<accession>A0AA46PIZ6</accession>
<evidence type="ECO:0000313" key="1">
    <source>
        <dbReference type="EMBL" id="UYF77371.1"/>
    </source>
</evidence>
<protein>
    <submittedName>
        <fullName evidence="1">Uncharacterized protein</fullName>
    </submittedName>
</protein>
<dbReference type="RefSeq" id="WP_240016345.1">
    <property type="nucleotide sequence ID" value="NZ_CP089047.1"/>
</dbReference>
<sequence length="365" mass="42258">MTTSTSFSPINYLIDLDTEYEAMKKAFYQSVAATKAMNAGRINGALSEYEWHPSVFLPNFLWVDLVEPFMTSLLLDSKHKLYTPYFFNFIVHFTWRYSKSIYRFDDYTFECLSTSTAGKFLDFRLLLNLPEGSLYIDFEKPLDLQGKTVHGFHAILNFQEKTLNTIKNKSPNQLIILLNTHNPFSKSSLQSLEPLPVVIFDIHRSGKISQQISYINGIKYETKDELNDHLSPYISLLTALCTDEIEIDNFSKNSVKPVVKQKPSYKDNENLFWSKGKGGTYHATSPTNPKNWRVGITYGVNYRQARSAQQIAEQSKARLIGLHWTTHIVDFEIRLKLMPPKLSNENHIHEQLEEFLQHYDFAENL</sequence>
<dbReference type="EMBL" id="CP089047">
    <property type="protein sequence ID" value="UYF77371.1"/>
    <property type="molecule type" value="Genomic_DNA"/>
</dbReference>